<dbReference type="STRING" id="204536.SULAZ_1023"/>
<dbReference type="InterPro" id="IPR002052">
    <property type="entry name" value="DNA_methylase_N6_adenine_CS"/>
</dbReference>
<dbReference type="EC" id="2.1.1.72" evidence="2 8"/>
<keyword evidence="5 8" id="KW-0949">S-adenosyl-L-methionine</keyword>
<dbReference type="Pfam" id="PF02086">
    <property type="entry name" value="MethyltransfD12"/>
    <property type="match status" value="1"/>
</dbReference>
<gene>
    <name evidence="9" type="ordered locus">SULAZ_1023</name>
</gene>
<dbReference type="Proteomes" id="UP000001369">
    <property type="component" value="Chromosome"/>
</dbReference>
<dbReference type="EMBL" id="CP001229">
    <property type="protein sequence ID" value="ACN99725.1"/>
    <property type="molecule type" value="Genomic_DNA"/>
</dbReference>
<protein>
    <recommendedName>
        <fullName evidence="2 8">Site-specific DNA-methyltransferase (adenine-specific)</fullName>
        <ecNumber evidence="2 8">2.1.1.72</ecNumber>
    </recommendedName>
</protein>
<evidence type="ECO:0000256" key="1">
    <source>
        <dbReference type="ARBA" id="ARBA00006594"/>
    </source>
</evidence>
<dbReference type="InterPro" id="IPR023095">
    <property type="entry name" value="Ade_MeTrfase_dom_2"/>
</dbReference>
<keyword evidence="10" id="KW-1185">Reference proteome</keyword>
<evidence type="ECO:0000256" key="8">
    <source>
        <dbReference type="RuleBase" id="RU361257"/>
    </source>
</evidence>
<dbReference type="SUPFAM" id="SSF53335">
    <property type="entry name" value="S-adenosyl-L-methionine-dependent methyltransferases"/>
    <property type="match status" value="1"/>
</dbReference>
<reference evidence="9 10" key="1">
    <citation type="journal article" date="2009" name="J. Bacteriol.">
        <title>Complete and draft genome sequences of six members of the Aquificales.</title>
        <authorList>
            <person name="Reysenbach A.L."/>
            <person name="Hamamura N."/>
            <person name="Podar M."/>
            <person name="Griffiths E."/>
            <person name="Ferreira S."/>
            <person name="Hochstein R."/>
            <person name="Heidelberg J."/>
            <person name="Johnson J."/>
            <person name="Mead D."/>
            <person name="Pohorille A."/>
            <person name="Sarmiento M."/>
            <person name="Schweighofer K."/>
            <person name="Seshadri R."/>
            <person name="Voytek M.A."/>
        </authorList>
    </citation>
    <scope>NUCLEOTIDE SEQUENCE [LARGE SCALE GENOMIC DNA]</scope>
    <source>
        <strain evidence="10">Az-Fu1 / DSM 15241 / OCM 825</strain>
    </source>
</reference>
<proteinExistence type="inferred from homology"/>
<dbReference type="InterPro" id="IPR012327">
    <property type="entry name" value="MeTrfase_D12"/>
</dbReference>
<dbReference type="GO" id="GO:0043565">
    <property type="term" value="F:sequence-specific DNA binding"/>
    <property type="evidence" value="ECO:0007669"/>
    <property type="project" value="TreeGrafter"/>
</dbReference>
<dbReference type="PANTHER" id="PTHR30481">
    <property type="entry name" value="DNA ADENINE METHYLASE"/>
    <property type="match status" value="1"/>
</dbReference>
<dbReference type="Gene3D" id="1.10.1020.10">
    <property type="entry name" value="Adenine-specific Methyltransferase, Domain 2"/>
    <property type="match status" value="1"/>
</dbReference>
<dbReference type="OrthoDB" id="9805629at2"/>
<dbReference type="HOGENOM" id="CLU_063430_0_1_0"/>
<dbReference type="AlphaFoldDB" id="C1DV59"/>
<dbReference type="GO" id="GO:0006298">
    <property type="term" value="P:mismatch repair"/>
    <property type="evidence" value="ECO:0007669"/>
    <property type="project" value="TreeGrafter"/>
</dbReference>
<dbReference type="InterPro" id="IPR012263">
    <property type="entry name" value="M_m6A_EcoRV"/>
</dbReference>
<evidence type="ECO:0000256" key="5">
    <source>
        <dbReference type="ARBA" id="ARBA00022691"/>
    </source>
</evidence>
<keyword evidence="3 8" id="KW-0489">Methyltransferase</keyword>
<dbReference type="GO" id="GO:0009307">
    <property type="term" value="P:DNA restriction-modification system"/>
    <property type="evidence" value="ECO:0007669"/>
    <property type="project" value="InterPro"/>
</dbReference>
<dbReference type="KEGG" id="saf:SULAZ_1023"/>
<accession>C1DV59</accession>
<evidence type="ECO:0000256" key="6">
    <source>
        <dbReference type="ARBA" id="ARBA00047942"/>
    </source>
</evidence>
<feature type="binding site" evidence="7">
    <location>
        <position position="7"/>
    </location>
    <ligand>
        <name>S-adenosyl-L-methionine</name>
        <dbReference type="ChEBI" id="CHEBI:59789"/>
    </ligand>
</feature>
<evidence type="ECO:0000256" key="7">
    <source>
        <dbReference type="PIRSR" id="PIRSR000398-1"/>
    </source>
</evidence>
<dbReference type="GO" id="GO:1904047">
    <property type="term" value="F:S-adenosyl-L-methionine binding"/>
    <property type="evidence" value="ECO:0007669"/>
    <property type="project" value="TreeGrafter"/>
</dbReference>
<evidence type="ECO:0000313" key="9">
    <source>
        <dbReference type="EMBL" id="ACN99725.1"/>
    </source>
</evidence>
<dbReference type="PANTHER" id="PTHR30481:SF3">
    <property type="entry name" value="DNA ADENINE METHYLASE"/>
    <property type="match status" value="1"/>
</dbReference>
<keyword evidence="4 8" id="KW-0808">Transferase</keyword>
<dbReference type="GO" id="GO:0032259">
    <property type="term" value="P:methylation"/>
    <property type="evidence" value="ECO:0007669"/>
    <property type="project" value="UniProtKB-KW"/>
</dbReference>
<dbReference type="Gene3D" id="3.40.50.150">
    <property type="entry name" value="Vaccinia Virus protein VP39"/>
    <property type="match status" value="1"/>
</dbReference>
<dbReference type="PROSITE" id="PS00092">
    <property type="entry name" value="N6_MTASE"/>
    <property type="match status" value="1"/>
</dbReference>
<dbReference type="NCBIfam" id="TIGR00571">
    <property type="entry name" value="dam"/>
    <property type="match status" value="1"/>
</dbReference>
<dbReference type="GO" id="GO:0009007">
    <property type="term" value="F:site-specific DNA-methyltransferase (adenine-specific) activity"/>
    <property type="evidence" value="ECO:0007669"/>
    <property type="project" value="UniProtKB-UniRule"/>
</dbReference>
<name>C1DV59_SULAA</name>
<dbReference type="eggNOG" id="COG0338">
    <property type="taxonomic scope" value="Bacteria"/>
</dbReference>
<evidence type="ECO:0000313" key="10">
    <source>
        <dbReference type="Proteomes" id="UP000001369"/>
    </source>
</evidence>
<dbReference type="InterPro" id="IPR029063">
    <property type="entry name" value="SAM-dependent_MTases_sf"/>
</dbReference>
<sequence length="265" mass="31507">MKPFLKWPGNKYRIVKHIKKVLPAGKRLVEPFVGSGSVFLNTDYKSYLLCDINPDLINLYQTVKTYKYEFIDYCKSFFSKENNTKDKYYQLRDLFNKTDDKVLKSALFVYLNRHCYNGLVRYNSKGEFNTPFGRYDKPYFPEKEMRFFIEKCERSEVEFKCQDFRETFKQVKKGDVVYCDPPYIPLSDTANFTSYSKEGFNMEDQRILGSLARYYSNKGIPVIISNHYNEDLIEIYNTLIIPLKVRRNISCKDRKKVDELIAVFK</sequence>
<evidence type="ECO:0000256" key="3">
    <source>
        <dbReference type="ARBA" id="ARBA00022603"/>
    </source>
</evidence>
<feature type="binding site" evidence="7">
    <location>
        <position position="51"/>
    </location>
    <ligand>
        <name>S-adenosyl-L-methionine</name>
        <dbReference type="ChEBI" id="CHEBI:59789"/>
    </ligand>
</feature>
<comment type="catalytic activity">
    <reaction evidence="6 8">
        <text>a 2'-deoxyadenosine in DNA + S-adenosyl-L-methionine = an N(6)-methyl-2'-deoxyadenosine in DNA + S-adenosyl-L-homocysteine + H(+)</text>
        <dbReference type="Rhea" id="RHEA:15197"/>
        <dbReference type="Rhea" id="RHEA-COMP:12418"/>
        <dbReference type="Rhea" id="RHEA-COMP:12419"/>
        <dbReference type="ChEBI" id="CHEBI:15378"/>
        <dbReference type="ChEBI" id="CHEBI:57856"/>
        <dbReference type="ChEBI" id="CHEBI:59789"/>
        <dbReference type="ChEBI" id="CHEBI:90615"/>
        <dbReference type="ChEBI" id="CHEBI:90616"/>
        <dbReference type="EC" id="2.1.1.72"/>
    </reaction>
</comment>
<evidence type="ECO:0000256" key="4">
    <source>
        <dbReference type="ARBA" id="ARBA00022679"/>
    </source>
</evidence>
<dbReference type="PIRSF" id="PIRSF000398">
    <property type="entry name" value="M_m6A_EcoRV"/>
    <property type="match status" value="1"/>
</dbReference>
<dbReference type="PRINTS" id="PR00505">
    <property type="entry name" value="D12N6MTFRASE"/>
</dbReference>
<feature type="binding site" evidence="7">
    <location>
        <position position="11"/>
    </location>
    <ligand>
        <name>S-adenosyl-L-methionine</name>
        <dbReference type="ChEBI" id="CHEBI:59789"/>
    </ligand>
</feature>
<comment type="similarity">
    <text evidence="1 8">Belongs to the N(4)/N(6)-methyltransferase family.</text>
</comment>
<evidence type="ECO:0000256" key="2">
    <source>
        <dbReference type="ARBA" id="ARBA00011900"/>
    </source>
</evidence>
<organism evidence="9 10">
    <name type="scientific">Sulfurihydrogenibium azorense (strain DSM 15241 / OCM 825 / Az-Fu1)</name>
    <dbReference type="NCBI Taxonomy" id="204536"/>
    <lineage>
        <taxon>Bacteria</taxon>
        <taxon>Pseudomonadati</taxon>
        <taxon>Aquificota</taxon>
        <taxon>Aquificia</taxon>
        <taxon>Aquificales</taxon>
        <taxon>Hydrogenothermaceae</taxon>
        <taxon>Sulfurihydrogenibium</taxon>
    </lineage>
</organism>
<feature type="binding site" evidence="7">
    <location>
        <position position="180"/>
    </location>
    <ligand>
        <name>S-adenosyl-L-methionine</name>
        <dbReference type="ChEBI" id="CHEBI:59789"/>
    </ligand>
</feature>
<dbReference type="REBASE" id="20463">
    <property type="entry name" value="M.SazADamP"/>
</dbReference>
<dbReference type="RefSeq" id="WP_012675033.1">
    <property type="nucleotide sequence ID" value="NC_012438.1"/>
</dbReference>